<sequence length="358" mass="40231">MIHSKTAWIKSRVDRYRQRIEFISKHPNHKAWPRILWEMNSSALPAGCPKSDYILFRLFRKSITNFQGYIPTNTWCEFTDSIAIRELIDIFDDKLQFHETLTGSEIRLPNKLGTYKNSEFQITTNGVSIKFQKGQTKKALSKLCAQKPSGVFAKPIRGSGGEGAFRLHPNMGADEVLAKLGDTDYLFQDYVQQHPILNEINPKCLNTLRLTTVRDVQNVTHIAAGFLRLGRGTAEVDNAESGGIMNFLDLETGKLDVFGYTTINHGGDTMKRHPDTGVMFGDITLPFYDDIVALVKKASNILPNPVVGWDIAITSDGPVLIEANRRPSVTTDQAIMGPFMKRPKMRELILRFTDGKGL</sequence>
<feature type="domain" description="Alpha-L-glutamate ligase-related protein ATP-grasp" evidence="1">
    <location>
        <begin position="183"/>
        <end position="333"/>
    </location>
</feature>
<evidence type="ECO:0000313" key="2">
    <source>
        <dbReference type="EMBL" id="SLN70599.1"/>
    </source>
</evidence>
<dbReference type="RefSeq" id="WP_170842238.1">
    <property type="nucleotide sequence ID" value="NZ_FNZV01000026.1"/>
</dbReference>
<protein>
    <recommendedName>
        <fullName evidence="1">Alpha-L-glutamate ligase-related protein ATP-grasp domain-containing protein</fullName>
    </recommendedName>
</protein>
<evidence type="ECO:0000313" key="3">
    <source>
        <dbReference type="Proteomes" id="UP000193307"/>
    </source>
</evidence>
<gene>
    <name evidence="2" type="ORF">PAM7971_03782</name>
</gene>
<proteinExistence type="predicted"/>
<organism evidence="2 3">
    <name type="scientific">Pacificibacter marinus</name>
    <dbReference type="NCBI Taxonomy" id="658057"/>
    <lineage>
        <taxon>Bacteria</taxon>
        <taxon>Pseudomonadati</taxon>
        <taxon>Pseudomonadota</taxon>
        <taxon>Alphaproteobacteria</taxon>
        <taxon>Rhodobacterales</taxon>
        <taxon>Roseobacteraceae</taxon>
        <taxon>Pacificibacter</taxon>
    </lineage>
</organism>
<dbReference type="InterPro" id="IPR039523">
    <property type="entry name" value="RimK-rel_E_lig_ATP-grasp"/>
</dbReference>
<dbReference type="AlphaFoldDB" id="A0A1Y5TRX8"/>
<dbReference type="Gene3D" id="3.30.470.20">
    <property type="entry name" value="ATP-grasp fold, B domain"/>
    <property type="match status" value="1"/>
</dbReference>
<reference evidence="2 3" key="1">
    <citation type="submission" date="2017-03" db="EMBL/GenBank/DDBJ databases">
        <authorList>
            <person name="Afonso C.L."/>
            <person name="Miller P.J."/>
            <person name="Scott M.A."/>
            <person name="Spackman E."/>
            <person name="Goraichik I."/>
            <person name="Dimitrov K.M."/>
            <person name="Suarez D.L."/>
            <person name="Swayne D.E."/>
        </authorList>
    </citation>
    <scope>NUCLEOTIDE SEQUENCE [LARGE SCALE GENOMIC DNA]</scope>
    <source>
        <strain evidence="2 3">CECT 7971</strain>
    </source>
</reference>
<name>A0A1Y5TRX8_9RHOB</name>
<dbReference type="SUPFAM" id="SSF56059">
    <property type="entry name" value="Glutathione synthetase ATP-binding domain-like"/>
    <property type="match status" value="1"/>
</dbReference>
<dbReference type="Pfam" id="PF14397">
    <property type="entry name" value="ATPgrasp_ST"/>
    <property type="match status" value="1"/>
</dbReference>
<evidence type="ECO:0000259" key="1">
    <source>
        <dbReference type="Pfam" id="PF14397"/>
    </source>
</evidence>
<dbReference type="Proteomes" id="UP000193307">
    <property type="component" value="Unassembled WGS sequence"/>
</dbReference>
<dbReference type="EMBL" id="FWFW01000023">
    <property type="protein sequence ID" value="SLN70599.1"/>
    <property type="molecule type" value="Genomic_DNA"/>
</dbReference>
<keyword evidence="3" id="KW-1185">Reference proteome</keyword>
<dbReference type="STRING" id="658057.SAMN04488032_1264"/>
<accession>A0A1Y5TRX8</accession>